<dbReference type="OrthoDB" id="4743193at2759"/>
<evidence type="ECO:0000313" key="2">
    <source>
        <dbReference type="EMBL" id="KAA8893174.1"/>
    </source>
</evidence>
<organism evidence="2 3">
    <name type="scientific">Sphaerosporella brunnea</name>
    <dbReference type="NCBI Taxonomy" id="1250544"/>
    <lineage>
        <taxon>Eukaryota</taxon>
        <taxon>Fungi</taxon>
        <taxon>Dikarya</taxon>
        <taxon>Ascomycota</taxon>
        <taxon>Pezizomycotina</taxon>
        <taxon>Pezizomycetes</taxon>
        <taxon>Pezizales</taxon>
        <taxon>Pyronemataceae</taxon>
        <taxon>Sphaerosporella</taxon>
    </lineage>
</organism>
<comment type="caution">
    <text evidence="2">The sequence shown here is derived from an EMBL/GenBank/DDBJ whole genome shotgun (WGS) entry which is preliminary data.</text>
</comment>
<dbReference type="EMBL" id="VXIS01000486">
    <property type="protein sequence ID" value="KAA8893174.1"/>
    <property type="molecule type" value="Genomic_DNA"/>
</dbReference>
<evidence type="ECO:0000256" key="1">
    <source>
        <dbReference type="SAM" id="MobiDB-lite"/>
    </source>
</evidence>
<feature type="compositionally biased region" description="Basic and acidic residues" evidence="1">
    <location>
        <begin position="156"/>
        <end position="171"/>
    </location>
</feature>
<gene>
    <name evidence="2" type="ORF">FN846DRAFT_914354</name>
</gene>
<reference evidence="2 3" key="1">
    <citation type="submission" date="2019-09" db="EMBL/GenBank/DDBJ databases">
        <title>Draft genome of the ectomycorrhizal ascomycete Sphaerosporella brunnea.</title>
        <authorList>
            <consortium name="DOE Joint Genome Institute"/>
            <person name="Benucci G.M."/>
            <person name="Marozzi G."/>
            <person name="Antonielli L."/>
            <person name="Sanchez S."/>
            <person name="Marco P."/>
            <person name="Wang X."/>
            <person name="Falini L.B."/>
            <person name="Barry K."/>
            <person name="Haridas S."/>
            <person name="Lipzen A."/>
            <person name="Labutti K."/>
            <person name="Grigoriev I.V."/>
            <person name="Murat C."/>
            <person name="Martin F."/>
            <person name="Albertini E."/>
            <person name="Donnini D."/>
            <person name="Bonito G."/>
        </authorList>
    </citation>
    <scope>NUCLEOTIDE SEQUENCE [LARGE SCALE GENOMIC DNA]</scope>
    <source>
        <strain evidence="2 3">Sb_GMNB300</strain>
    </source>
</reference>
<dbReference type="Proteomes" id="UP000326924">
    <property type="component" value="Unassembled WGS sequence"/>
</dbReference>
<name>A0A5J5ECV1_9PEZI</name>
<accession>A0A5J5ECV1</accession>
<dbReference type="InParanoid" id="A0A5J5ECV1"/>
<protein>
    <submittedName>
        <fullName evidence="2">Uncharacterized protein</fullName>
    </submittedName>
</protein>
<feature type="region of interest" description="Disordered" evidence="1">
    <location>
        <begin position="149"/>
        <end position="179"/>
    </location>
</feature>
<keyword evidence="3" id="KW-1185">Reference proteome</keyword>
<sequence>MKFLEAYLPSKRQDLRTRVGRFLGSGGLGKSVTLLVNAANVEHARKSTRIKDMIGNELLELFATMLTREVKDASNNAGARLAPQSMTPEVASQFAFEKFIHHFEETAPLLVRLIERLCGATATNAQNDDVNVESEIDEGGELFFTDEEEEEGIDEELSHDMNSEEADRNTEDEGIQNLSSVDKKKIRQRRTRNKRIIVTAILSMILFAHSQWNNALQTIMGYWFRRCNVPKRVVAVLNQLGLCISYNSIETALQANSIADQKVLREKVIGGQPFGWVWDNLVLKEGKAEETEMNQKNLHLKTSAYVHMLHLPKPQESSREAIVYENIIKRSAASPGIGLPRSLIFREDAH</sequence>
<proteinExistence type="predicted"/>
<dbReference type="AlphaFoldDB" id="A0A5J5ECV1"/>
<evidence type="ECO:0000313" key="3">
    <source>
        <dbReference type="Proteomes" id="UP000326924"/>
    </source>
</evidence>